<evidence type="ECO:0000256" key="7">
    <source>
        <dbReference type="ARBA" id="ARBA00022574"/>
    </source>
</evidence>
<dbReference type="PANTHER" id="PTHR47969:SF31">
    <property type="entry name" value="KINESIN FAMILY MEMBER 21A"/>
    <property type="match status" value="1"/>
</dbReference>
<dbReference type="GO" id="GO:0003777">
    <property type="term" value="F:microtubule motor activity"/>
    <property type="evidence" value="ECO:0007669"/>
    <property type="project" value="InterPro"/>
</dbReference>
<keyword evidence="8" id="KW-0493">Microtubule</keyword>
<reference evidence="22" key="1">
    <citation type="submission" date="2015-09" db="EMBL/GenBank/DDBJ databases">
        <authorList>
            <person name="Sai Rama Sridatta P."/>
        </authorList>
    </citation>
    <scope>NUCLEOTIDE SEQUENCE [LARGE SCALE GENOMIC DNA]</scope>
</reference>
<dbReference type="InterPro" id="IPR001680">
    <property type="entry name" value="WD40_rpt"/>
</dbReference>
<feature type="repeat" description="WD" evidence="16">
    <location>
        <begin position="1086"/>
        <end position="1125"/>
    </location>
</feature>
<evidence type="ECO:0000256" key="19">
    <source>
        <dbReference type="SAM" id="MobiDB-lite"/>
    </source>
</evidence>
<keyword evidence="14" id="KW-0206">Cytoskeleton</keyword>
<dbReference type="GO" id="GO:0051231">
    <property type="term" value="P:spindle elongation"/>
    <property type="evidence" value="ECO:0007669"/>
    <property type="project" value="TreeGrafter"/>
</dbReference>
<dbReference type="Pfam" id="PF25764">
    <property type="entry name" value="KIF21A_4th"/>
    <property type="match status" value="1"/>
</dbReference>
<keyword evidence="6" id="KW-0597">Phosphoprotein</keyword>
<evidence type="ECO:0000256" key="16">
    <source>
        <dbReference type="PROSITE-ProRule" id="PRU00221"/>
    </source>
</evidence>
<dbReference type="GeneTree" id="ENSGT00940000155323"/>
<dbReference type="PROSITE" id="PS50067">
    <property type="entry name" value="KINESIN_MOTOR_2"/>
    <property type="match status" value="1"/>
</dbReference>
<dbReference type="InterPro" id="IPR036322">
    <property type="entry name" value="WD40_repeat_dom_sf"/>
</dbReference>
<dbReference type="PROSITE" id="PS00411">
    <property type="entry name" value="KINESIN_MOTOR_1"/>
    <property type="match status" value="1"/>
</dbReference>
<dbReference type="GO" id="GO:0008017">
    <property type="term" value="F:microtubule binding"/>
    <property type="evidence" value="ECO:0007669"/>
    <property type="project" value="InterPro"/>
</dbReference>
<dbReference type="GO" id="GO:0005524">
    <property type="term" value="F:ATP binding"/>
    <property type="evidence" value="ECO:0007669"/>
    <property type="project" value="UniProtKB-UniRule"/>
</dbReference>
<feature type="region of interest" description="Disordered" evidence="19">
    <location>
        <begin position="526"/>
        <end position="592"/>
    </location>
</feature>
<dbReference type="InterPro" id="IPR001752">
    <property type="entry name" value="Kinesin_motor_dom"/>
</dbReference>
<evidence type="ECO:0000259" key="20">
    <source>
        <dbReference type="PROSITE" id="PS50067"/>
    </source>
</evidence>
<evidence type="ECO:0000256" key="4">
    <source>
        <dbReference type="ARBA" id="ARBA00004624"/>
    </source>
</evidence>
<evidence type="ECO:0000256" key="6">
    <source>
        <dbReference type="ARBA" id="ARBA00022553"/>
    </source>
</evidence>
<keyword evidence="9" id="KW-0677">Repeat</keyword>
<feature type="region of interest" description="Disordered" evidence="19">
    <location>
        <begin position="975"/>
        <end position="996"/>
    </location>
</feature>
<evidence type="ECO:0000256" key="17">
    <source>
        <dbReference type="PROSITE-ProRule" id="PRU00283"/>
    </source>
</evidence>
<reference evidence="21" key="2">
    <citation type="submission" date="2025-08" db="UniProtKB">
        <authorList>
            <consortium name="Ensembl"/>
        </authorList>
    </citation>
    <scope>IDENTIFICATION</scope>
</reference>
<evidence type="ECO:0000256" key="11">
    <source>
        <dbReference type="ARBA" id="ARBA00022840"/>
    </source>
</evidence>
<dbReference type="InterPro" id="IPR027640">
    <property type="entry name" value="Kinesin-like_fam"/>
</dbReference>
<evidence type="ECO:0000256" key="5">
    <source>
        <dbReference type="ARBA" id="ARBA00022490"/>
    </source>
</evidence>
<feature type="repeat" description="WD" evidence="16">
    <location>
        <begin position="1278"/>
        <end position="1317"/>
    </location>
</feature>
<reference evidence="21" key="3">
    <citation type="submission" date="2025-09" db="UniProtKB">
        <authorList>
            <consortium name="Ensembl"/>
        </authorList>
    </citation>
    <scope>IDENTIFICATION</scope>
</reference>
<dbReference type="SUPFAM" id="SSF52540">
    <property type="entry name" value="P-loop containing nucleoside triphosphate hydrolases"/>
    <property type="match status" value="1"/>
</dbReference>
<accession>A0A4W6E0B5</accession>
<protein>
    <submittedName>
        <fullName evidence="21">Kinesin family member 21A</fullName>
    </submittedName>
</protein>
<dbReference type="PROSITE" id="PS50294">
    <property type="entry name" value="WD_REPEATS_REGION"/>
    <property type="match status" value="2"/>
</dbReference>
<feature type="compositionally biased region" description="Acidic residues" evidence="19">
    <location>
        <begin position="549"/>
        <end position="587"/>
    </location>
</feature>
<evidence type="ECO:0000313" key="21">
    <source>
        <dbReference type="Ensembl" id="ENSLCAP00010031864.1"/>
    </source>
</evidence>
<feature type="coiled-coil region" evidence="18">
    <location>
        <begin position="353"/>
        <end position="380"/>
    </location>
</feature>
<dbReference type="PROSITE" id="PS50082">
    <property type="entry name" value="WD_REPEATS_2"/>
    <property type="match status" value="3"/>
</dbReference>
<sequence>RARLIRPQLAKEKIEGCHICTYVMPGEPQVVLGKDKAFTYDYVFDMDTQQEAIYTHCTERLIEGCFEGYNATIFAYGQTGSGKTYTMGTGFDVNIGEDELGIIPRAVNHLFRGIEERRQAATEQGRPVPEFKINAQFLELYNEEVLDLFDSTRDIEARKQRSNIKIHEDANGGIYTVGVTTRTVTSAAEMIQCLKLGALSRTTASTQMNVQSSRSHAIFTIHLCQVRVCSPDNNDNVTDNRLATDSEINEFETLTAKFHFVDLAGSERLKRTGATGDRAKEGISINCGLLALGNVISADSKLTRLLQDSLGGNSQTVMIACISPSDRDFMETLNTLKYANRARNIKNKVMVNQDRASQQISALRTEIARLQMELMEYKTGKRMVGEDGVEGLNDLVHENSMLQTENNHLRVRVKAMQETIDAQRARLTQILSDQANQALAKAGEGNEEIGNMIQNYIKEIEELRAKLLESESVNENLRKNLSRASTRSSLYGGPGSFSSALLAPEKEASDVIMMAKKDLEKLKKKERKKKKSVLKEEVPDNDQERGNEEAEEGSDHEEGEDADGEEEDFDMAGEETSDDSDSEELEEKESVQADLANITCEIAIKQKLIDELENSQRRLHTLKQQYEQKLMMLQNKIRDTQLERDKVLHNMGSVESGTEEKAKRIKVEYEKKLSSMNKELQKLQSAQKEHARLLKNQSQYEKQLKKLQLDVTEMKKTKVALMRQMKEQQERNRATECRRNREIASLKKDQRRAEHQLRQLEAQKRQQELILRRKNEEVTALRRQVRPVSGKVSRKVSLPEPLQEPSHRATPGRLQTSGASQSNGARYVSVTSSLSRKREKMAVDGADADRSLASLNEELESLNANIDYINDSIADCQANIMQMEEAKEEGDTVDVTAVISSCNLSEARFLLDHFVTMAINKGLQAAQKDSQLKVMEGRLKQTEINSATQNQLLFHMLKEKAEINPELDALLGSALQENGDDSSSDESTPSPARRRTTTQMELLYASSGDLSCESPTGDFSAPLLPLSERLEGPADMQGHAVGQTPDREQTVSPSALSARPAGLGVINPVTAPKNSRGAKLQCVYVAEGHTKPVLCVDATDDLLFTGSKDRTCKVWNLVTGQEIMSLADHPSSVVSVRYTSSLVFTVSTAYIKVWDIRDSAKCIRTLTSSGQVGSGDTCSSVRSLSIPPGESQINQIALNPSGSFLYAAAGNAVRMWDLRKFVSTGKLTGHLGPVMCLTVDKLGHGQDVVLTGSKDHHIKMFEVTEGVQGSITSSHTFEPAHQDGVESLAVNGDVFYSGSRDYYIKKWDLASRELLQQSASAQADWVSALGVVPGSPVLLSGCRGGLLRLWHADSLAPLGEVRGHDSPINGLATNSSQLFTASDDRTVKIWEAKGSLEEGVH</sequence>
<dbReference type="Gene3D" id="2.130.10.10">
    <property type="entry name" value="YVTN repeat-like/Quinoprotein amine dehydrogenase"/>
    <property type="match status" value="2"/>
</dbReference>
<dbReference type="CDD" id="cd00200">
    <property type="entry name" value="WD40"/>
    <property type="match status" value="1"/>
</dbReference>
<evidence type="ECO:0000256" key="12">
    <source>
        <dbReference type="ARBA" id="ARBA00023054"/>
    </source>
</evidence>
<dbReference type="GO" id="GO:0007018">
    <property type="term" value="P:microtubule-based movement"/>
    <property type="evidence" value="ECO:0007669"/>
    <property type="project" value="InterPro"/>
</dbReference>
<keyword evidence="5" id="KW-0963">Cytoplasm</keyword>
<dbReference type="GO" id="GO:0030425">
    <property type="term" value="C:dendrite"/>
    <property type="evidence" value="ECO:0007669"/>
    <property type="project" value="UniProtKB-SubCell"/>
</dbReference>
<dbReference type="GO" id="GO:0007052">
    <property type="term" value="P:mitotic spindle organization"/>
    <property type="evidence" value="ECO:0007669"/>
    <property type="project" value="TreeGrafter"/>
</dbReference>
<feature type="compositionally biased region" description="Polar residues" evidence="19">
    <location>
        <begin position="813"/>
        <end position="831"/>
    </location>
</feature>
<feature type="repeat" description="WD" evidence="16">
    <location>
        <begin position="1361"/>
        <end position="1391"/>
    </location>
</feature>
<dbReference type="Pfam" id="PF00400">
    <property type="entry name" value="WD40"/>
    <property type="match status" value="5"/>
</dbReference>
<dbReference type="InterPro" id="IPR027417">
    <property type="entry name" value="P-loop_NTPase"/>
</dbReference>
<dbReference type="GO" id="GO:0030426">
    <property type="term" value="C:growth cone"/>
    <property type="evidence" value="ECO:0007669"/>
    <property type="project" value="UniProtKB-SubCell"/>
</dbReference>
<evidence type="ECO:0000256" key="1">
    <source>
        <dbReference type="ARBA" id="ARBA00004245"/>
    </source>
</evidence>
<keyword evidence="10 17" id="KW-0547">Nucleotide-binding</keyword>
<evidence type="ECO:0000256" key="15">
    <source>
        <dbReference type="ARBA" id="ARBA00023273"/>
    </source>
</evidence>
<keyword evidence="13 17" id="KW-0505">Motor protein</keyword>
<dbReference type="SMART" id="SM00129">
    <property type="entry name" value="KISc"/>
    <property type="match status" value="1"/>
</dbReference>
<feature type="coiled-coil region" evidence="18">
    <location>
        <begin position="446"/>
        <end position="480"/>
    </location>
</feature>
<dbReference type="Pfam" id="PF00225">
    <property type="entry name" value="Kinesin"/>
    <property type="match status" value="1"/>
</dbReference>
<keyword evidence="7 16" id="KW-0853">WD repeat</keyword>
<keyword evidence="22" id="KW-1185">Reference proteome</keyword>
<dbReference type="InterPro" id="IPR036961">
    <property type="entry name" value="Kinesin_motor_dom_sf"/>
</dbReference>
<evidence type="ECO:0000256" key="13">
    <source>
        <dbReference type="ARBA" id="ARBA00023175"/>
    </source>
</evidence>
<feature type="coiled-coil region" evidence="18">
    <location>
        <begin position="845"/>
        <end position="872"/>
    </location>
</feature>
<dbReference type="SMART" id="SM00320">
    <property type="entry name" value="WD40"/>
    <property type="match status" value="7"/>
</dbReference>
<dbReference type="InterPro" id="IPR056533">
    <property type="entry name" value="KIF21A/B_hel_1"/>
</dbReference>
<dbReference type="GO" id="GO:0005874">
    <property type="term" value="C:microtubule"/>
    <property type="evidence" value="ECO:0007669"/>
    <property type="project" value="UniProtKB-KW"/>
</dbReference>
<dbReference type="Ensembl" id="ENSLCAT00010032589.1">
    <property type="protein sequence ID" value="ENSLCAP00010031864.1"/>
    <property type="gene ID" value="ENSLCAG00010014847.1"/>
</dbReference>
<organism evidence="21 22">
    <name type="scientific">Lates calcarifer</name>
    <name type="common">Barramundi</name>
    <name type="synonym">Holocentrus calcarifer</name>
    <dbReference type="NCBI Taxonomy" id="8187"/>
    <lineage>
        <taxon>Eukaryota</taxon>
        <taxon>Metazoa</taxon>
        <taxon>Chordata</taxon>
        <taxon>Craniata</taxon>
        <taxon>Vertebrata</taxon>
        <taxon>Euteleostomi</taxon>
        <taxon>Actinopterygii</taxon>
        <taxon>Neopterygii</taxon>
        <taxon>Teleostei</taxon>
        <taxon>Neoteleostei</taxon>
        <taxon>Acanthomorphata</taxon>
        <taxon>Carangaria</taxon>
        <taxon>Carangaria incertae sedis</taxon>
        <taxon>Centropomidae</taxon>
        <taxon>Lates</taxon>
    </lineage>
</organism>
<feature type="binding site" evidence="17">
    <location>
        <begin position="77"/>
        <end position="84"/>
    </location>
    <ligand>
        <name>ATP</name>
        <dbReference type="ChEBI" id="CHEBI:30616"/>
    </ligand>
</feature>
<dbReference type="FunFam" id="2.130.10.10:FF:000164">
    <property type="entry name" value="Kinesin family member 21A"/>
    <property type="match status" value="1"/>
</dbReference>
<gene>
    <name evidence="21" type="primary">KIF21A</name>
</gene>
<dbReference type="InterPro" id="IPR056532">
    <property type="entry name" value="KIF21A/B_hel_2"/>
</dbReference>
<evidence type="ECO:0000256" key="10">
    <source>
        <dbReference type="ARBA" id="ARBA00022741"/>
    </source>
</evidence>
<dbReference type="Gene3D" id="3.40.850.10">
    <property type="entry name" value="Kinesin motor domain"/>
    <property type="match status" value="1"/>
</dbReference>
<evidence type="ECO:0000256" key="9">
    <source>
        <dbReference type="ARBA" id="ARBA00022737"/>
    </source>
</evidence>
<evidence type="ECO:0000313" key="22">
    <source>
        <dbReference type="Proteomes" id="UP000314980"/>
    </source>
</evidence>
<dbReference type="PROSITE" id="PS00678">
    <property type="entry name" value="WD_REPEATS_1"/>
    <property type="match status" value="1"/>
</dbReference>
<feature type="region of interest" description="Disordered" evidence="19">
    <location>
        <begin position="788"/>
        <end position="831"/>
    </location>
</feature>
<dbReference type="FunFam" id="3.40.850.10:FF:000011">
    <property type="entry name" value="Kinesin family member 21A"/>
    <property type="match status" value="1"/>
</dbReference>
<keyword evidence="12 18" id="KW-0175">Coiled coil</keyword>
<keyword evidence="11 17" id="KW-0067">ATP-binding</keyword>
<comment type="similarity">
    <text evidence="17">Belongs to the TRAFAC class myosin-kinesin ATPase superfamily. Kinesin family.</text>
</comment>
<name>A0A4W6E0B5_LATCA</name>
<proteinExistence type="inferred from homology"/>
<evidence type="ECO:0000256" key="2">
    <source>
        <dbReference type="ARBA" id="ARBA00004279"/>
    </source>
</evidence>
<evidence type="ECO:0000256" key="18">
    <source>
        <dbReference type="SAM" id="Coils"/>
    </source>
</evidence>
<dbReference type="InterPro" id="IPR015943">
    <property type="entry name" value="WD40/YVTN_repeat-like_dom_sf"/>
</dbReference>
<comment type="subcellular location">
    <subcellularLocation>
        <location evidence="3">Cell projection</location>
        <location evidence="3">Axon</location>
    </subcellularLocation>
    <subcellularLocation>
        <location evidence="2">Cell projection</location>
        <location evidence="2">Dendrite</location>
    </subcellularLocation>
    <subcellularLocation>
        <location evidence="4">Cell projection</location>
        <location evidence="4">Growth cone</location>
    </subcellularLocation>
    <subcellularLocation>
        <location evidence="1">Cytoplasm</location>
        <location evidence="1">Cytoskeleton</location>
    </subcellularLocation>
</comment>
<evidence type="ECO:0000256" key="3">
    <source>
        <dbReference type="ARBA" id="ARBA00004489"/>
    </source>
</evidence>
<dbReference type="Pfam" id="PF23203">
    <property type="entry name" value="KIF21A"/>
    <property type="match status" value="1"/>
</dbReference>
<dbReference type="InterPro" id="IPR019775">
    <property type="entry name" value="WD40_repeat_CS"/>
</dbReference>
<feature type="compositionally biased region" description="Basic and acidic residues" evidence="19">
    <location>
        <begin position="533"/>
        <end position="548"/>
    </location>
</feature>
<evidence type="ECO:0000256" key="8">
    <source>
        <dbReference type="ARBA" id="ARBA00022701"/>
    </source>
</evidence>
<keyword evidence="15" id="KW-0966">Cell projection</keyword>
<feature type="domain" description="Kinesin motor" evidence="20">
    <location>
        <begin position="1"/>
        <end position="345"/>
    </location>
</feature>
<dbReference type="SUPFAM" id="SSF46579">
    <property type="entry name" value="Prefoldin"/>
    <property type="match status" value="1"/>
</dbReference>
<dbReference type="PANTHER" id="PTHR47969">
    <property type="entry name" value="CHROMOSOME-ASSOCIATED KINESIN KIF4A-RELATED"/>
    <property type="match status" value="1"/>
</dbReference>
<dbReference type="Pfam" id="PF23204">
    <property type="entry name" value="KIF21A_2nd"/>
    <property type="match status" value="1"/>
</dbReference>
<dbReference type="GO" id="GO:0005875">
    <property type="term" value="C:microtubule associated complex"/>
    <property type="evidence" value="ECO:0007669"/>
    <property type="project" value="TreeGrafter"/>
</dbReference>
<feature type="coiled-coil region" evidence="18">
    <location>
        <begin position="595"/>
        <end position="784"/>
    </location>
</feature>
<evidence type="ECO:0000256" key="14">
    <source>
        <dbReference type="ARBA" id="ARBA00023212"/>
    </source>
</evidence>
<dbReference type="Proteomes" id="UP000314980">
    <property type="component" value="Unassembled WGS sequence"/>
</dbReference>
<dbReference type="CDD" id="cd01372">
    <property type="entry name" value="KISc_KIF4"/>
    <property type="match status" value="1"/>
</dbReference>
<dbReference type="SUPFAM" id="SSF50978">
    <property type="entry name" value="WD40 repeat-like"/>
    <property type="match status" value="1"/>
</dbReference>
<dbReference type="InterPro" id="IPR019821">
    <property type="entry name" value="Kinesin_motor_CS"/>
</dbReference>
<dbReference type="PRINTS" id="PR00380">
    <property type="entry name" value="KINESINHEAVY"/>
</dbReference>